<reference evidence="3" key="1">
    <citation type="journal article" date="2019" name="Int. J. Syst. Evol. Microbiol.">
        <title>The Global Catalogue of Microorganisms (GCM) 10K type strain sequencing project: providing services to taxonomists for standard genome sequencing and annotation.</title>
        <authorList>
            <consortium name="The Broad Institute Genomics Platform"/>
            <consortium name="The Broad Institute Genome Sequencing Center for Infectious Disease"/>
            <person name="Wu L."/>
            <person name="Ma J."/>
        </authorList>
    </citation>
    <scope>NUCLEOTIDE SEQUENCE [LARGE SCALE GENOMIC DNA]</scope>
    <source>
        <strain evidence="3">JCM 31486</strain>
    </source>
</reference>
<keyword evidence="1" id="KW-0812">Transmembrane</keyword>
<keyword evidence="1" id="KW-0472">Membrane</keyword>
<evidence type="ECO:0000313" key="2">
    <source>
        <dbReference type="EMBL" id="MFD1044460.1"/>
    </source>
</evidence>
<protein>
    <recommendedName>
        <fullName evidence="4">Cell division protein CrgA</fullName>
    </recommendedName>
</protein>
<keyword evidence="3" id="KW-1185">Reference proteome</keyword>
<evidence type="ECO:0000256" key="1">
    <source>
        <dbReference type="SAM" id="Phobius"/>
    </source>
</evidence>
<evidence type="ECO:0008006" key="4">
    <source>
        <dbReference type="Google" id="ProtNLM"/>
    </source>
</evidence>
<keyword evidence="1" id="KW-1133">Transmembrane helix</keyword>
<name>A0ABW3M189_9PSEU</name>
<feature type="transmembrane region" description="Helical" evidence="1">
    <location>
        <begin position="28"/>
        <end position="51"/>
    </location>
</feature>
<comment type="caution">
    <text evidence="2">The sequence shown here is derived from an EMBL/GenBank/DDBJ whole genome shotgun (WGS) entry which is preliminary data.</text>
</comment>
<sequence length="89" mass="9489">MSTRRRVTPAERTTVTDKANVKRPTGDAGLLVATVVGVLFFLVTLVGFWLTGTLISKAAAQTVLEWGLPLSVLMGLGAHAWVTIRGGLR</sequence>
<proteinExistence type="predicted"/>
<feature type="transmembrane region" description="Helical" evidence="1">
    <location>
        <begin position="63"/>
        <end position="84"/>
    </location>
</feature>
<organism evidence="2 3">
    <name type="scientific">Kibdelosporangium lantanae</name>
    <dbReference type="NCBI Taxonomy" id="1497396"/>
    <lineage>
        <taxon>Bacteria</taxon>
        <taxon>Bacillati</taxon>
        <taxon>Actinomycetota</taxon>
        <taxon>Actinomycetes</taxon>
        <taxon>Pseudonocardiales</taxon>
        <taxon>Pseudonocardiaceae</taxon>
        <taxon>Kibdelosporangium</taxon>
    </lineage>
</organism>
<dbReference type="EMBL" id="JBHTIS010000059">
    <property type="protein sequence ID" value="MFD1044460.1"/>
    <property type="molecule type" value="Genomic_DNA"/>
</dbReference>
<gene>
    <name evidence="2" type="ORF">ACFQ1S_02065</name>
</gene>
<accession>A0ABW3M189</accession>
<dbReference type="Proteomes" id="UP001597045">
    <property type="component" value="Unassembled WGS sequence"/>
</dbReference>
<evidence type="ECO:0000313" key="3">
    <source>
        <dbReference type="Proteomes" id="UP001597045"/>
    </source>
</evidence>